<organism evidence="1">
    <name type="scientific">marine sediment metagenome</name>
    <dbReference type="NCBI Taxonomy" id="412755"/>
    <lineage>
        <taxon>unclassified sequences</taxon>
        <taxon>metagenomes</taxon>
        <taxon>ecological metagenomes</taxon>
    </lineage>
</organism>
<dbReference type="EMBL" id="LAZR01001360">
    <property type="protein sequence ID" value="KKN45899.1"/>
    <property type="molecule type" value="Genomic_DNA"/>
</dbReference>
<sequence length="150" mass="16864">MTETIAQALGSTDGTRMARCSDCSEQHEVAQVAWDLAMMFHEALVARGEAGLSGVARCASCKSAWKKACAKELEEEHYRDVALFRRMRRALASIEAREATRQDVVLFIASLPDDFRIEHHAAVASFRSEADKRFAELDKKRRRKGEDFDG</sequence>
<comment type="caution">
    <text evidence="1">The sequence shown here is derived from an EMBL/GenBank/DDBJ whole genome shotgun (WGS) entry which is preliminary data.</text>
</comment>
<proteinExistence type="predicted"/>
<name>A0A0F9QU06_9ZZZZ</name>
<reference evidence="1" key="1">
    <citation type="journal article" date="2015" name="Nature">
        <title>Complex archaea that bridge the gap between prokaryotes and eukaryotes.</title>
        <authorList>
            <person name="Spang A."/>
            <person name="Saw J.H."/>
            <person name="Jorgensen S.L."/>
            <person name="Zaremba-Niedzwiedzka K."/>
            <person name="Martijn J."/>
            <person name="Lind A.E."/>
            <person name="van Eijk R."/>
            <person name="Schleper C."/>
            <person name="Guy L."/>
            <person name="Ettema T.J."/>
        </authorList>
    </citation>
    <scope>NUCLEOTIDE SEQUENCE</scope>
</reference>
<protein>
    <submittedName>
        <fullName evidence="1">Uncharacterized protein</fullName>
    </submittedName>
</protein>
<accession>A0A0F9QU06</accession>
<dbReference type="AlphaFoldDB" id="A0A0F9QU06"/>
<evidence type="ECO:0000313" key="1">
    <source>
        <dbReference type="EMBL" id="KKN45899.1"/>
    </source>
</evidence>
<gene>
    <name evidence="1" type="ORF">LCGC14_0678460</name>
</gene>